<evidence type="ECO:0000313" key="2">
    <source>
        <dbReference type="EMBL" id="GGM20341.1"/>
    </source>
</evidence>
<comment type="caution">
    <text evidence="2">The sequence shown here is derived from an EMBL/GenBank/DDBJ whole genome shotgun (WGS) entry which is preliminary data.</text>
</comment>
<dbReference type="EMBL" id="BMPT01000004">
    <property type="protein sequence ID" value="GGM20341.1"/>
    <property type="molecule type" value="Genomic_DNA"/>
</dbReference>
<feature type="region of interest" description="Disordered" evidence="1">
    <location>
        <begin position="13"/>
        <end position="44"/>
    </location>
</feature>
<feature type="compositionally biased region" description="Basic residues" evidence="1">
    <location>
        <begin position="13"/>
        <end position="28"/>
    </location>
</feature>
<evidence type="ECO:0000313" key="3">
    <source>
        <dbReference type="Proteomes" id="UP000655589"/>
    </source>
</evidence>
<reference evidence="2" key="1">
    <citation type="journal article" date="2014" name="Int. J. Syst. Evol. Microbiol.">
        <title>Complete genome sequence of Corynebacterium casei LMG S-19264T (=DSM 44701T), isolated from a smear-ripened cheese.</title>
        <authorList>
            <consortium name="US DOE Joint Genome Institute (JGI-PGF)"/>
            <person name="Walter F."/>
            <person name="Albersmeier A."/>
            <person name="Kalinowski J."/>
            <person name="Ruckert C."/>
        </authorList>
    </citation>
    <scope>NUCLEOTIDE SEQUENCE</scope>
    <source>
        <strain evidence="2">JCM 3051</strain>
    </source>
</reference>
<keyword evidence="3" id="KW-1185">Reference proteome</keyword>
<proteinExistence type="predicted"/>
<evidence type="ECO:0000256" key="1">
    <source>
        <dbReference type="SAM" id="MobiDB-lite"/>
    </source>
</evidence>
<dbReference type="RefSeq" id="WP_171106391.1">
    <property type="nucleotide sequence ID" value="NZ_BMPT01000004.1"/>
</dbReference>
<organism evidence="2 3">
    <name type="scientific">Promicromonospora citrea</name>
    <dbReference type="NCBI Taxonomy" id="43677"/>
    <lineage>
        <taxon>Bacteria</taxon>
        <taxon>Bacillati</taxon>
        <taxon>Actinomycetota</taxon>
        <taxon>Actinomycetes</taxon>
        <taxon>Micrococcales</taxon>
        <taxon>Promicromonosporaceae</taxon>
        <taxon>Promicromonospora</taxon>
    </lineage>
</organism>
<sequence length="101" mass="11096">MVDRTVQQRVRRRLRPFARAVSRARRRPPAGGEPSSAHPLRRPAPTGILSLRLDLATSGADDAAAALERVLAALRPGDRVYLVSPGVPEPRPDDRPFTIWA</sequence>
<dbReference type="Proteomes" id="UP000655589">
    <property type="component" value="Unassembled WGS sequence"/>
</dbReference>
<protein>
    <submittedName>
        <fullName evidence="2">Uncharacterized protein</fullName>
    </submittedName>
</protein>
<accession>A0A8H9GFK1</accession>
<name>A0A8H9GFK1_9MICO</name>
<gene>
    <name evidence="2" type="ORF">GCM10010102_15030</name>
</gene>
<dbReference type="AlphaFoldDB" id="A0A8H9GFK1"/>
<reference evidence="2" key="2">
    <citation type="submission" date="2020-09" db="EMBL/GenBank/DDBJ databases">
        <authorList>
            <person name="Sun Q."/>
            <person name="Ohkuma M."/>
        </authorList>
    </citation>
    <scope>NUCLEOTIDE SEQUENCE</scope>
    <source>
        <strain evidence="2">JCM 3051</strain>
    </source>
</reference>